<evidence type="ECO:0000313" key="1">
    <source>
        <dbReference type="EMBL" id="GIJ72894.1"/>
    </source>
</evidence>
<dbReference type="EMBL" id="BOPH01000105">
    <property type="protein sequence ID" value="GIJ72894.1"/>
    <property type="molecule type" value="Genomic_DNA"/>
</dbReference>
<reference evidence="1" key="1">
    <citation type="submission" date="2021-01" db="EMBL/GenBank/DDBJ databases">
        <title>Whole genome shotgun sequence of Virgisporangium ochraceum NBRC 16418.</title>
        <authorList>
            <person name="Komaki H."/>
            <person name="Tamura T."/>
        </authorList>
    </citation>
    <scope>NUCLEOTIDE SEQUENCE</scope>
    <source>
        <strain evidence="1">NBRC 16418</strain>
    </source>
</reference>
<keyword evidence="2" id="KW-1185">Reference proteome</keyword>
<accession>A0A8J4EFJ5</accession>
<sequence length="318" mass="33345">MSVGLEIENPLNGTGQPVADQNGTVSPLVLGTDSVGVRGGGTAAPVEIARDVTLEYNGSPRLVLHSRGNGTQRFSIRATNDRDDSGGRRLVVRNESQGVDILVFDLEGIFTDKDIKIERSGSPRITLYSRGDGTQRYSMRATNDADPAGGRRFVVRNESAGEDDLILDSAGRLRVRGDIILTGADCAEVFPIDDAEDPEPGTVMVLGDDGRLRGSDRAYDQRVAGVISGAGDYRPGLVLGGGSAADTRLPLALNGRVFCKVDAVVAPVGVGDLLTTSTVAGHAMRATDRDRAFGAVIGKALRPLASGRGLVPILVALQ</sequence>
<evidence type="ECO:0000313" key="2">
    <source>
        <dbReference type="Proteomes" id="UP000635606"/>
    </source>
</evidence>
<proteinExistence type="predicted"/>
<dbReference type="RefSeq" id="WP_203932719.1">
    <property type="nucleotide sequence ID" value="NZ_BOPH01000105.1"/>
</dbReference>
<protein>
    <submittedName>
        <fullName evidence="1">Uncharacterized protein</fullName>
    </submittedName>
</protein>
<name>A0A8J4EFJ5_9ACTN</name>
<gene>
    <name evidence="1" type="ORF">Voc01_078110</name>
</gene>
<dbReference type="AlphaFoldDB" id="A0A8J4EFJ5"/>
<organism evidence="1 2">
    <name type="scientific">Virgisporangium ochraceum</name>
    <dbReference type="NCBI Taxonomy" id="65505"/>
    <lineage>
        <taxon>Bacteria</taxon>
        <taxon>Bacillati</taxon>
        <taxon>Actinomycetota</taxon>
        <taxon>Actinomycetes</taxon>
        <taxon>Micromonosporales</taxon>
        <taxon>Micromonosporaceae</taxon>
        <taxon>Virgisporangium</taxon>
    </lineage>
</organism>
<dbReference type="Proteomes" id="UP000635606">
    <property type="component" value="Unassembled WGS sequence"/>
</dbReference>
<comment type="caution">
    <text evidence="1">The sequence shown here is derived from an EMBL/GenBank/DDBJ whole genome shotgun (WGS) entry which is preliminary data.</text>
</comment>